<evidence type="ECO:0000313" key="3">
    <source>
        <dbReference type="Proteomes" id="UP000193685"/>
    </source>
</evidence>
<dbReference type="OMA" id="CPQITIY"/>
<evidence type="ECO:0000313" key="2">
    <source>
        <dbReference type="EMBL" id="ORY80452.1"/>
    </source>
</evidence>
<comment type="caution">
    <text evidence="2">The sequence shown here is derived from an EMBL/GenBank/DDBJ whole genome shotgun (WGS) entry which is preliminary data.</text>
</comment>
<name>A0A1Y2F952_PROLT</name>
<dbReference type="OrthoDB" id="20368at2759"/>
<dbReference type="Proteomes" id="UP000193685">
    <property type="component" value="Unassembled WGS sequence"/>
</dbReference>
<proteinExistence type="predicted"/>
<dbReference type="EMBL" id="MCFI01000013">
    <property type="protein sequence ID" value="ORY80452.1"/>
    <property type="molecule type" value="Genomic_DNA"/>
</dbReference>
<dbReference type="AlphaFoldDB" id="A0A1Y2F952"/>
<dbReference type="STRING" id="56484.A0A1Y2F952"/>
<protein>
    <submittedName>
        <fullName evidence="2">Uncharacterized protein</fullName>
    </submittedName>
</protein>
<gene>
    <name evidence="2" type="ORF">BCR37DRAFT_393812</name>
</gene>
<accession>A0A1Y2F952</accession>
<keyword evidence="3" id="KW-1185">Reference proteome</keyword>
<sequence>MFERDRSKSAWRPSSYFSQSLEDRLEPFLGQRISRKARLLFFDLTLFLGLFIVLHAALWGGDIEMKLPDSFKDVVAAPKQPQAGSQAWQTRFTTQQLTAFEPQGEWDPSSIQRLCRSTQQIPGLYFGCVTEDTQYWESRNMILLCLRYALQMGGSVVMPRIRYQSELGPLSSYFDLTVFRKRISQACPQMQFVETKQQIPNYDALTTTPGRLDPYDLPGLRNVPGIQEHAMGNLYSFQAAIRDYMQSKVDRQPTETMPVFINLFTVHWGWPALYDTVDFWSNWGRLLIPARDYRSLAAHVYDSMKHSTPHLTTLPGENTTSPSYLSLVLVHDETAVQQMRGILSQPEVKALDTRAIYLATRDHDGEVVRAEMTEAIKLAQEQGYHVETRISLMHSPDQSPAIEHVTESGVRVTSTGRATSNPRDREAFAAIKKLRFDRGEIIDWIMHLRSTLFVSVLVADSTHAYARSVAVSRHAWACPDIVGALTPTAKVELARFLILSNITLAQYITAQASGKVVVGENPISIEAEVSAEQQKEASWRAKYEMDPYFRSSQDRDGRSVLLRDDRNEYLYSQMWP</sequence>
<reference evidence="2 3" key="1">
    <citation type="submission" date="2016-07" db="EMBL/GenBank/DDBJ databases">
        <title>Pervasive Adenine N6-methylation of Active Genes in Fungi.</title>
        <authorList>
            <consortium name="DOE Joint Genome Institute"/>
            <person name="Mondo S.J."/>
            <person name="Dannebaum R.O."/>
            <person name="Kuo R.C."/>
            <person name="Labutti K."/>
            <person name="Haridas S."/>
            <person name="Kuo A."/>
            <person name="Salamov A."/>
            <person name="Ahrendt S.R."/>
            <person name="Lipzen A."/>
            <person name="Sullivan W."/>
            <person name="Andreopoulos W.B."/>
            <person name="Clum A."/>
            <person name="Lindquist E."/>
            <person name="Daum C."/>
            <person name="Ramamoorthy G.K."/>
            <person name="Gryganskyi A."/>
            <person name="Culley D."/>
            <person name="Magnuson J.K."/>
            <person name="James T.Y."/>
            <person name="O'Malley M.A."/>
            <person name="Stajich J.E."/>
            <person name="Spatafora J.W."/>
            <person name="Visel A."/>
            <person name="Grigoriev I.V."/>
        </authorList>
    </citation>
    <scope>NUCLEOTIDE SEQUENCE [LARGE SCALE GENOMIC DNA]</scope>
    <source>
        <strain evidence="2 3">12-1054</strain>
    </source>
</reference>
<organism evidence="2 3">
    <name type="scientific">Protomyces lactucae-debilis</name>
    <dbReference type="NCBI Taxonomy" id="2754530"/>
    <lineage>
        <taxon>Eukaryota</taxon>
        <taxon>Fungi</taxon>
        <taxon>Dikarya</taxon>
        <taxon>Ascomycota</taxon>
        <taxon>Taphrinomycotina</taxon>
        <taxon>Taphrinomycetes</taxon>
        <taxon>Taphrinales</taxon>
        <taxon>Protomycetaceae</taxon>
        <taxon>Protomyces</taxon>
    </lineage>
</organism>
<dbReference type="GeneID" id="63787961"/>
<evidence type="ECO:0000256" key="1">
    <source>
        <dbReference type="SAM" id="Phobius"/>
    </source>
</evidence>
<keyword evidence="1" id="KW-0472">Membrane</keyword>
<keyword evidence="1" id="KW-1133">Transmembrane helix</keyword>
<keyword evidence="1" id="KW-0812">Transmembrane</keyword>
<dbReference type="RefSeq" id="XP_040724340.1">
    <property type="nucleotide sequence ID" value="XM_040871362.1"/>
</dbReference>
<feature type="transmembrane region" description="Helical" evidence="1">
    <location>
        <begin position="39"/>
        <end position="60"/>
    </location>
</feature>